<sequence>MYFNQFRILNKFDALMYIAIVVFSLLTVVVDGISVVVKLLKVVAVVCGKVFDSFSVITLLMLVVPCITITFDWSLLVSTV</sequence>
<reference evidence="2" key="1">
    <citation type="submission" date="2018-04" db="EMBL/GenBank/DDBJ databases">
        <authorList>
            <person name="Go L.Y."/>
            <person name="Mitchell J.A."/>
        </authorList>
    </citation>
    <scope>NUCLEOTIDE SEQUENCE</scope>
    <source>
        <tissue evidence="2">Whole organism</tissue>
    </source>
</reference>
<dbReference type="EMBL" id="UFQT01000098">
    <property type="protein sequence ID" value="SSX19826.1"/>
    <property type="molecule type" value="Genomic_DNA"/>
</dbReference>
<feature type="transmembrane region" description="Helical" evidence="1">
    <location>
        <begin position="56"/>
        <end position="77"/>
    </location>
</feature>
<evidence type="ECO:0000313" key="2">
    <source>
        <dbReference type="EMBL" id="SSW99446.1"/>
    </source>
</evidence>
<dbReference type="VEuPathDB" id="VectorBase:CSON015494"/>
<dbReference type="AlphaFoldDB" id="A0A336LP88"/>
<feature type="transmembrane region" description="Helical" evidence="1">
    <location>
        <begin position="12"/>
        <end position="36"/>
    </location>
</feature>
<keyword evidence="1" id="KW-1133">Transmembrane helix</keyword>
<organism evidence="3">
    <name type="scientific">Culicoides sonorensis</name>
    <name type="common">Biting midge</name>
    <dbReference type="NCBI Taxonomy" id="179676"/>
    <lineage>
        <taxon>Eukaryota</taxon>
        <taxon>Metazoa</taxon>
        <taxon>Ecdysozoa</taxon>
        <taxon>Arthropoda</taxon>
        <taxon>Hexapoda</taxon>
        <taxon>Insecta</taxon>
        <taxon>Pterygota</taxon>
        <taxon>Neoptera</taxon>
        <taxon>Endopterygota</taxon>
        <taxon>Diptera</taxon>
        <taxon>Nematocera</taxon>
        <taxon>Chironomoidea</taxon>
        <taxon>Ceratopogonidae</taxon>
        <taxon>Ceratopogoninae</taxon>
        <taxon>Culicoides</taxon>
        <taxon>Monoculicoides</taxon>
    </lineage>
</organism>
<evidence type="ECO:0000313" key="3">
    <source>
        <dbReference type="EMBL" id="SSX19826.1"/>
    </source>
</evidence>
<gene>
    <name evidence="3" type="primary">CSON015494</name>
</gene>
<name>A0A336LP88_CULSO</name>
<reference evidence="3" key="2">
    <citation type="submission" date="2018-07" db="EMBL/GenBank/DDBJ databases">
        <authorList>
            <person name="Quirk P.G."/>
            <person name="Krulwich T.A."/>
        </authorList>
    </citation>
    <scope>NUCLEOTIDE SEQUENCE</scope>
</reference>
<evidence type="ECO:0000256" key="1">
    <source>
        <dbReference type="SAM" id="Phobius"/>
    </source>
</evidence>
<dbReference type="EMBL" id="UFQS01000098">
    <property type="protein sequence ID" value="SSW99446.1"/>
    <property type="molecule type" value="Genomic_DNA"/>
</dbReference>
<protein>
    <submittedName>
        <fullName evidence="3">CSON015494 protein</fullName>
    </submittedName>
</protein>
<proteinExistence type="predicted"/>
<keyword evidence="1" id="KW-0472">Membrane</keyword>
<keyword evidence="1" id="KW-0812">Transmembrane</keyword>
<accession>A0A336LP88</accession>